<dbReference type="FunFam" id="3.80.10.10:FF:000629">
    <property type="entry name" value="U2 snRNP component"/>
    <property type="match status" value="1"/>
</dbReference>
<evidence type="ECO:0000256" key="9">
    <source>
        <dbReference type="ARBA" id="ARBA00024238"/>
    </source>
</evidence>
<keyword evidence="6" id="KW-0508">mRNA splicing</keyword>
<gene>
    <name evidence="10" type="ORF">RI543_001000</name>
</gene>
<evidence type="ECO:0000256" key="3">
    <source>
        <dbReference type="ARBA" id="ARBA00022664"/>
    </source>
</evidence>
<keyword evidence="11" id="KW-1185">Reference proteome</keyword>
<evidence type="ECO:0000256" key="2">
    <source>
        <dbReference type="ARBA" id="ARBA00022614"/>
    </source>
</evidence>
<name>A0AAN7WTU4_9SACH</name>
<comment type="subcellular location">
    <subcellularLocation>
        <location evidence="1">Nucleus</location>
    </subcellularLocation>
</comment>
<keyword evidence="4" id="KW-0747">Spliceosome</keyword>
<protein>
    <recommendedName>
        <fullName evidence="9">U2 small nuclear ribonucleoprotein A'</fullName>
    </recommendedName>
</protein>
<reference evidence="11" key="1">
    <citation type="submission" date="2023-07" db="EMBL/GenBank/DDBJ databases">
        <title>A draft genome of Kazachstania heterogenica Y-27499.</title>
        <authorList>
            <person name="Donic C."/>
            <person name="Kralova J.S."/>
            <person name="Fidel L."/>
            <person name="Ben-Dor S."/>
            <person name="Jung S."/>
        </authorList>
    </citation>
    <scope>NUCLEOTIDE SEQUENCE [LARGE SCALE GENOMIC DNA]</scope>
    <source>
        <strain evidence="11">Y27499</strain>
    </source>
</reference>
<evidence type="ECO:0000313" key="10">
    <source>
        <dbReference type="EMBL" id="KAK5781453.1"/>
    </source>
</evidence>
<dbReference type="InterPro" id="IPR001611">
    <property type="entry name" value="Leu-rich_rpt"/>
</dbReference>
<dbReference type="InterPro" id="IPR032675">
    <property type="entry name" value="LRR_dom_sf"/>
</dbReference>
<comment type="similarity">
    <text evidence="8">Belongs to the U2 small nuclear ribonucleoprotein A family.</text>
</comment>
<dbReference type="GO" id="GO:0005686">
    <property type="term" value="C:U2 snRNP"/>
    <property type="evidence" value="ECO:0007669"/>
    <property type="project" value="TreeGrafter"/>
</dbReference>
<dbReference type="GO" id="GO:0005681">
    <property type="term" value="C:spliceosomal complex"/>
    <property type="evidence" value="ECO:0007669"/>
    <property type="project" value="UniProtKB-KW"/>
</dbReference>
<accession>A0AAN7WTU4</accession>
<dbReference type="InterPro" id="IPR044640">
    <property type="entry name" value="RU2A"/>
</dbReference>
<keyword evidence="7" id="KW-0539">Nucleus</keyword>
<keyword evidence="2" id="KW-0433">Leucine-rich repeat</keyword>
<dbReference type="PROSITE" id="PS51450">
    <property type="entry name" value="LRR"/>
    <property type="match status" value="1"/>
</dbReference>
<dbReference type="GO" id="GO:0030620">
    <property type="term" value="F:U2 snRNA binding"/>
    <property type="evidence" value="ECO:0007669"/>
    <property type="project" value="InterPro"/>
</dbReference>
<evidence type="ECO:0000256" key="4">
    <source>
        <dbReference type="ARBA" id="ARBA00022728"/>
    </source>
</evidence>
<dbReference type="PANTHER" id="PTHR10552">
    <property type="entry name" value="U2 SMALL NUCLEAR RIBONUCLEOPROTEIN A"/>
    <property type="match status" value="1"/>
</dbReference>
<sequence length="239" mass="27403">MKFTPSVVIDAPGYYVDHCSGGKNTDKCIILRDKQLESDSESMPVSLKHLSKPTNILDLTNNELKELPNLRNRTDIHTLLLGRNDIKYVNGKGLPRHLRNLVLANNNISSISQLKGLHYAPKTLTNLSLRGNPICHLQDFRIHVIRYIPKLQVLDFQNVTKEERRLANSKIENRSDMVKDQLQKVSVPKNRERKDKNIELMNFVVGKMSEQRKKELKQQLSNAKSLDEIMKLEKLLSGS</sequence>
<dbReference type="Pfam" id="PF14580">
    <property type="entry name" value="LRR_9"/>
    <property type="match status" value="1"/>
</dbReference>
<evidence type="ECO:0000256" key="1">
    <source>
        <dbReference type="ARBA" id="ARBA00004123"/>
    </source>
</evidence>
<dbReference type="AlphaFoldDB" id="A0AAN7WTU4"/>
<evidence type="ECO:0000256" key="7">
    <source>
        <dbReference type="ARBA" id="ARBA00023242"/>
    </source>
</evidence>
<keyword evidence="5" id="KW-0677">Repeat</keyword>
<dbReference type="Proteomes" id="UP001306508">
    <property type="component" value="Unassembled WGS sequence"/>
</dbReference>
<evidence type="ECO:0000313" key="11">
    <source>
        <dbReference type="Proteomes" id="UP001306508"/>
    </source>
</evidence>
<dbReference type="Gene3D" id="3.80.10.10">
    <property type="entry name" value="Ribonuclease Inhibitor"/>
    <property type="match status" value="1"/>
</dbReference>
<evidence type="ECO:0000256" key="6">
    <source>
        <dbReference type="ARBA" id="ARBA00023187"/>
    </source>
</evidence>
<dbReference type="GO" id="GO:0000398">
    <property type="term" value="P:mRNA splicing, via spliceosome"/>
    <property type="evidence" value="ECO:0007669"/>
    <property type="project" value="InterPro"/>
</dbReference>
<dbReference type="SUPFAM" id="SSF52058">
    <property type="entry name" value="L domain-like"/>
    <property type="match status" value="1"/>
</dbReference>
<proteinExistence type="inferred from homology"/>
<dbReference type="PANTHER" id="PTHR10552:SF6">
    <property type="entry name" value="U2 SMALL NUCLEAR RIBONUCLEOPROTEIN A"/>
    <property type="match status" value="1"/>
</dbReference>
<evidence type="ECO:0000256" key="5">
    <source>
        <dbReference type="ARBA" id="ARBA00022737"/>
    </source>
</evidence>
<keyword evidence="3" id="KW-0507">mRNA processing</keyword>
<comment type="caution">
    <text evidence="10">The sequence shown here is derived from an EMBL/GenBank/DDBJ whole genome shotgun (WGS) entry which is preliminary data.</text>
</comment>
<organism evidence="10 11">
    <name type="scientific">Arxiozyma heterogenica</name>
    <dbReference type="NCBI Taxonomy" id="278026"/>
    <lineage>
        <taxon>Eukaryota</taxon>
        <taxon>Fungi</taxon>
        <taxon>Dikarya</taxon>
        <taxon>Ascomycota</taxon>
        <taxon>Saccharomycotina</taxon>
        <taxon>Saccharomycetes</taxon>
        <taxon>Saccharomycetales</taxon>
        <taxon>Saccharomycetaceae</taxon>
        <taxon>Arxiozyma</taxon>
    </lineage>
</organism>
<dbReference type="EMBL" id="JAWIZZ010000035">
    <property type="protein sequence ID" value="KAK5781453.1"/>
    <property type="molecule type" value="Genomic_DNA"/>
</dbReference>
<evidence type="ECO:0000256" key="8">
    <source>
        <dbReference type="ARBA" id="ARBA00024196"/>
    </source>
</evidence>